<proteinExistence type="predicted"/>
<reference evidence="1 2" key="1">
    <citation type="submission" date="2021-07" db="EMBL/GenBank/DDBJ databases">
        <title>Hymenobacter profundi sp. nov., isolated from deep-sea water.</title>
        <authorList>
            <person name="Kim M.K."/>
        </authorList>
    </citation>
    <scope>NUCLEOTIDE SEQUENCE [LARGE SCALE GENOMIC DNA]</scope>
    <source>
        <strain evidence="1 2">M2</strain>
    </source>
</reference>
<name>A0ABS6X1J4_9BACT</name>
<protein>
    <submittedName>
        <fullName evidence="1">Uncharacterized protein</fullName>
    </submittedName>
</protein>
<comment type="caution">
    <text evidence="1">The sequence shown here is derived from an EMBL/GenBank/DDBJ whole genome shotgun (WGS) entry which is preliminary data.</text>
</comment>
<organism evidence="1 2">
    <name type="scientific">Hymenobacter profundi</name>
    <dbReference type="NCBI Taxonomy" id="1982110"/>
    <lineage>
        <taxon>Bacteria</taxon>
        <taxon>Pseudomonadati</taxon>
        <taxon>Bacteroidota</taxon>
        <taxon>Cytophagia</taxon>
        <taxon>Cytophagales</taxon>
        <taxon>Hymenobacteraceae</taxon>
        <taxon>Hymenobacter</taxon>
    </lineage>
</organism>
<accession>A0ABS6X1J4</accession>
<dbReference type="Proteomes" id="UP000826188">
    <property type="component" value="Unassembled WGS sequence"/>
</dbReference>
<gene>
    <name evidence="1" type="ORF">KYK14_14200</name>
</gene>
<evidence type="ECO:0000313" key="2">
    <source>
        <dbReference type="Proteomes" id="UP000826188"/>
    </source>
</evidence>
<evidence type="ECO:0000313" key="1">
    <source>
        <dbReference type="EMBL" id="MBW3129711.1"/>
    </source>
</evidence>
<dbReference type="RefSeq" id="WP_219159685.1">
    <property type="nucleotide sequence ID" value="NZ_JAHWGL010000061.1"/>
</dbReference>
<dbReference type="EMBL" id="JAHWGL010000061">
    <property type="protein sequence ID" value="MBW3129711.1"/>
    <property type="molecule type" value="Genomic_DNA"/>
</dbReference>
<keyword evidence="2" id="KW-1185">Reference proteome</keyword>
<sequence>MKNGTPSRRSLRFLLGKAAEERNLALPVRQLLMYPVANNDLTAAFQN</sequence>